<organism evidence="2 3">
    <name type="scientific">Billgrantia gudaonensis</name>
    <dbReference type="NCBI Taxonomy" id="376427"/>
    <lineage>
        <taxon>Bacteria</taxon>
        <taxon>Pseudomonadati</taxon>
        <taxon>Pseudomonadota</taxon>
        <taxon>Gammaproteobacteria</taxon>
        <taxon>Oceanospirillales</taxon>
        <taxon>Halomonadaceae</taxon>
        <taxon>Billgrantia</taxon>
    </lineage>
</organism>
<dbReference type="PANTHER" id="PTHR43194">
    <property type="entry name" value="HYDROLASE ALPHA/BETA FOLD FAMILY"/>
    <property type="match status" value="1"/>
</dbReference>
<dbReference type="OrthoDB" id="5729753at2"/>
<dbReference type="RefSeq" id="WP_089681823.1">
    <property type="nucleotide sequence ID" value="NZ_FNES01000001.1"/>
</dbReference>
<dbReference type="InterPro" id="IPR029058">
    <property type="entry name" value="AB_hydrolase_fold"/>
</dbReference>
<proteinExistence type="predicted"/>
<dbReference type="SUPFAM" id="SSF53474">
    <property type="entry name" value="alpha/beta-Hydrolases"/>
    <property type="match status" value="1"/>
</dbReference>
<dbReference type="Proteomes" id="UP000198525">
    <property type="component" value="Unassembled WGS sequence"/>
</dbReference>
<dbReference type="AlphaFoldDB" id="A0A1G8MHC7"/>
<keyword evidence="3" id="KW-1185">Reference proteome</keyword>
<dbReference type="PANTHER" id="PTHR43194:SF2">
    <property type="entry name" value="PEROXISOMAL MEMBRANE PROTEIN LPX1"/>
    <property type="match status" value="1"/>
</dbReference>
<evidence type="ECO:0000259" key="1">
    <source>
        <dbReference type="Pfam" id="PF12697"/>
    </source>
</evidence>
<protein>
    <submittedName>
        <fullName evidence="2">Pimeloyl-ACP methyl ester carboxylesterase</fullName>
    </submittedName>
</protein>
<dbReference type="Gene3D" id="3.40.50.1820">
    <property type="entry name" value="alpha/beta hydrolase"/>
    <property type="match status" value="1"/>
</dbReference>
<evidence type="ECO:0000313" key="2">
    <source>
        <dbReference type="EMBL" id="SDI67227.1"/>
    </source>
</evidence>
<dbReference type="InterPro" id="IPR050228">
    <property type="entry name" value="Carboxylesterase_BioH"/>
</dbReference>
<dbReference type="EMBL" id="FNES01000001">
    <property type="protein sequence ID" value="SDI67227.1"/>
    <property type="molecule type" value="Genomic_DNA"/>
</dbReference>
<name>A0A1G8MHC7_9GAMM</name>
<dbReference type="STRING" id="376427.SAMN04487954_1012"/>
<accession>A0A1G8MHC7</accession>
<gene>
    <name evidence="2" type="ORF">SAMN04487954_1012</name>
</gene>
<dbReference type="InterPro" id="IPR000073">
    <property type="entry name" value="AB_hydrolase_1"/>
</dbReference>
<feature type="domain" description="AB hydrolase-1" evidence="1">
    <location>
        <begin position="12"/>
        <end position="257"/>
    </location>
</feature>
<sequence length="274" mass="31037">MPSSHDVERPRLIFAHANGFPGMSYRSLLEPLRQRFDVHPVDRLGHHPDYPVGSNWLALRDELLDHLPAGDEPAIGVGHSMGGVLMAMAAERAPQRFRCVVMLDPPLMLGLDAWGLKVAKRFGFVDRVTPAGKTLGRRAVWPDHDAMAYYLRRRGLFRRFTEEALEDYVQGGTRLRDDGQAELVFDPAVEVAIFRHLPDHLTRLPQRLQVPFGILAGRESDLITPKRRRRLMRHGIALSQVPGGHMFPMEHPHETREALLTMLAELQEGHDVRA</sequence>
<reference evidence="2 3" key="1">
    <citation type="submission" date="2016-10" db="EMBL/GenBank/DDBJ databases">
        <authorList>
            <person name="de Groot N.N."/>
        </authorList>
    </citation>
    <scope>NUCLEOTIDE SEQUENCE [LARGE SCALE GENOMIC DNA]</scope>
    <source>
        <strain evidence="2 3">CGMCC 1.6133</strain>
    </source>
</reference>
<evidence type="ECO:0000313" key="3">
    <source>
        <dbReference type="Proteomes" id="UP000198525"/>
    </source>
</evidence>
<dbReference type="Pfam" id="PF12697">
    <property type="entry name" value="Abhydrolase_6"/>
    <property type="match status" value="1"/>
</dbReference>